<comment type="caution">
    <text evidence="9">The sequence shown here is derived from an EMBL/GenBank/DDBJ whole genome shotgun (WGS) entry which is preliminary data.</text>
</comment>
<reference evidence="9 10" key="1">
    <citation type="submission" date="2021-01" db="EMBL/GenBank/DDBJ databases">
        <title>Genomic Encyclopedia of Type Strains, Phase IV (KMG-IV): sequencing the most valuable type-strain genomes for metagenomic binning, comparative biology and taxonomic classification.</title>
        <authorList>
            <person name="Goeker M."/>
        </authorList>
    </citation>
    <scope>NUCLEOTIDE SEQUENCE [LARGE SCALE GENOMIC DNA]</scope>
    <source>
        <strain evidence="9 10">DSM 24436</strain>
    </source>
</reference>
<evidence type="ECO:0000256" key="1">
    <source>
        <dbReference type="ARBA" id="ARBA00004141"/>
    </source>
</evidence>
<dbReference type="InterPro" id="IPR017475">
    <property type="entry name" value="EPS_sugar_tfrase"/>
</dbReference>
<evidence type="ECO:0000256" key="4">
    <source>
        <dbReference type="ARBA" id="ARBA00022692"/>
    </source>
</evidence>
<dbReference type="Proteomes" id="UP000767854">
    <property type="component" value="Unassembled WGS sequence"/>
</dbReference>
<comment type="similarity">
    <text evidence="2">Belongs to the bacterial sugar transferase family.</text>
</comment>
<evidence type="ECO:0000313" key="10">
    <source>
        <dbReference type="Proteomes" id="UP000767854"/>
    </source>
</evidence>
<evidence type="ECO:0000256" key="5">
    <source>
        <dbReference type="ARBA" id="ARBA00022989"/>
    </source>
</evidence>
<keyword evidence="6 7" id="KW-0472">Membrane</keyword>
<sequence>MNGRSLKSLIHFKIILDVIMTIAGFGLAYYIRFYTEILSAGNQVLSPTQTMIPLVIAIPLLLGFYNVFELYNPKRHFGTFDSLTRIVRSMTFTMLIILAVLFVFRLMDFSRWTLVLFYVFAIVLTTLGHMFINTLLERWVKAGRFLKSVLVLGNNEMTVRLIASLKENPTWGYQVVGILDNKTPVGSFTQGVVVIGKVKDLKVKLDELDIDIVMITFAGEDYEEIADVIDLCERAGVKSQIIPYYYKYIPAKPYMDHLDGLPVIDTRHVPLDNFLKSTGKRVFDIAFSIIAIVLTLPLMVFSYIMVKLTSPGPVIYRQERIGLDRKPFMMYKFRSMHVQVEEEEKTQWTTKDDPRKTRWGSFMRKTSIDELPQFFNVLLGNMSVVGPRPERPYFVDQFKETVPKYMIKHQVRPGITGWAQISGWRGDTSIEKRIEFDLYYIENWKFSLDMKIILLTVFKGFLNRNAY</sequence>
<dbReference type="Gene3D" id="3.40.50.720">
    <property type="entry name" value="NAD(P)-binding Rossmann-like Domain"/>
    <property type="match status" value="1"/>
</dbReference>
<evidence type="ECO:0000256" key="7">
    <source>
        <dbReference type="SAM" id="Phobius"/>
    </source>
</evidence>
<keyword evidence="5 7" id="KW-1133">Transmembrane helix</keyword>
<accession>A0ABS2MNE8</accession>
<dbReference type="PANTHER" id="PTHR30576:SF0">
    <property type="entry name" value="UNDECAPRENYL-PHOSPHATE N-ACETYLGALACTOSAMINYL 1-PHOSPHATE TRANSFERASE-RELATED"/>
    <property type="match status" value="1"/>
</dbReference>
<evidence type="ECO:0000259" key="8">
    <source>
        <dbReference type="Pfam" id="PF02397"/>
    </source>
</evidence>
<comment type="subcellular location">
    <subcellularLocation>
        <location evidence="1">Membrane</location>
        <topology evidence="1">Multi-pass membrane protein</topology>
    </subcellularLocation>
</comment>
<keyword evidence="4 7" id="KW-0812">Transmembrane</keyword>
<feature type="domain" description="Bacterial sugar transferase" evidence="8">
    <location>
        <begin position="280"/>
        <end position="459"/>
    </location>
</feature>
<feature type="transmembrane region" description="Helical" evidence="7">
    <location>
        <begin position="12"/>
        <end position="31"/>
    </location>
</feature>
<organism evidence="9 10">
    <name type="scientific">Fusibacter tunisiensis</name>
    <dbReference type="NCBI Taxonomy" id="1008308"/>
    <lineage>
        <taxon>Bacteria</taxon>
        <taxon>Bacillati</taxon>
        <taxon>Bacillota</taxon>
        <taxon>Clostridia</taxon>
        <taxon>Eubacteriales</taxon>
        <taxon>Eubacteriales Family XII. Incertae Sedis</taxon>
        <taxon>Fusibacter</taxon>
    </lineage>
</organism>
<keyword evidence="10" id="KW-1185">Reference proteome</keyword>
<dbReference type="EMBL" id="JAFBDT010000002">
    <property type="protein sequence ID" value="MBM7560917.1"/>
    <property type="molecule type" value="Genomic_DNA"/>
</dbReference>
<dbReference type="Pfam" id="PF13727">
    <property type="entry name" value="CoA_binding_3"/>
    <property type="match status" value="1"/>
</dbReference>
<feature type="transmembrane region" description="Helical" evidence="7">
    <location>
        <begin position="89"/>
        <end position="107"/>
    </location>
</feature>
<proteinExistence type="inferred from homology"/>
<evidence type="ECO:0000256" key="3">
    <source>
        <dbReference type="ARBA" id="ARBA00022679"/>
    </source>
</evidence>
<dbReference type="NCBIfam" id="TIGR03023">
    <property type="entry name" value="WcaJ_sugtrans"/>
    <property type="match status" value="1"/>
</dbReference>
<evidence type="ECO:0000256" key="6">
    <source>
        <dbReference type="ARBA" id="ARBA00023136"/>
    </source>
</evidence>
<feature type="transmembrane region" description="Helical" evidence="7">
    <location>
        <begin position="285"/>
        <end position="306"/>
    </location>
</feature>
<dbReference type="RefSeq" id="WP_204661729.1">
    <property type="nucleotide sequence ID" value="NZ_JAFBDT010000002.1"/>
</dbReference>
<feature type="transmembrane region" description="Helical" evidence="7">
    <location>
        <begin position="113"/>
        <end position="136"/>
    </location>
</feature>
<protein>
    <submittedName>
        <fullName evidence="9">Undecaprenyl-phosphate glucose phosphotransferase</fullName>
    </submittedName>
</protein>
<dbReference type="InterPro" id="IPR017473">
    <property type="entry name" value="Undecaprenyl-P_gluc_Ptfrase"/>
</dbReference>
<name>A0ABS2MNE8_9FIRM</name>
<evidence type="ECO:0000313" key="9">
    <source>
        <dbReference type="EMBL" id="MBM7560917.1"/>
    </source>
</evidence>
<evidence type="ECO:0000256" key="2">
    <source>
        <dbReference type="ARBA" id="ARBA00006464"/>
    </source>
</evidence>
<dbReference type="PANTHER" id="PTHR30576">
    <property type="entry name" value="COLANIC BIOSYNTHESIS UDP-GLUCOSE LIPID CARRIER TRANSFERASE"/>
    <property type="match status" value="1"/>
</dbReference>
<keyword evidence="3" id="KW-0808">Transferase</keyword>
<gene>
    <name evidence="9" type="ORF">JOC49_000431</name>
</gene>
<dbReference type="Pfam" id="PF02397">
    <property type="entry name" value="Bac_transf"/>
    <property type="match status" value="1"/>
</dbReference>
<dbReference type="NCBIfam" id="TIGR03025">
    <property type="entry name" value="EPS_sugtrans"/>
    <property type="match status" value="1"/>
</dbReference>
<dbReference type="InterPro" id="IPR003362">
    <property type="entry name" value="Bact_transf"/>
</dbReference>
<feature type="transmembrane region" description="Helical" evidence="7">
    <location>
        <begin position="51"/>
        <end position="68"/>
    </location>
</feature>